<dbReference type="AlphaFoldDB" id="A0A2S7XCS0"/>
<gene>
    <name evidence="4" type="ORF">BTO22_05925</name>
</gene>
<comment type="similarity">
    <text evidence="1">Belongs to the metallo-dependent hydrolases superfamily. ATZ/TRZ family.</text>
</comment>
<dbReference type="PANTHER" id="PTHR43794:SF11">
    <property type="entry name" value="AMIDOHYDROLASE-RELATED DOMAIN-CONTAINING PROTEIN"/>
    <property type="match status" value="1"/>
</dbReference>
<dbReference type="SUPFAM" id="SSF51556">
    <property type="entry name" value="Metallo-dependent hydrolases"/>
    <property type="match status" value="1"/>
</dbReference>
<evidence type="ECO:0000313" key="5">
    <source>
        <dbReference type="Proteomes" id="UP000239263"/>
    </source>
</evidence>
<proteinExistence type="inferred from homology"/>
<evidence type="ECO:0000259" key="3">
    <source>
        <dbReference type="Pfam" id="PF01979"/>
    </source>
</evidence>
<protein>
    <recommendedName>
        <fullName evidence="3">Amidohydrolase-related domain-containing protein</fullName>
    </recommendedName>
</protein>
<dbReference type="InterPro" id="IPR050287">
    <property type="entry name" value="MTA/SAH_deaminase"/>
</dbReference>
<organism evidence="4 5">
    <name type="scientific">Aliivibrio sifiae</name>
    <dbReference type="NCBI Taxonomy" id="566293"/>
    <lineage>
        <taxon>Bacteria</taxon>
        <taxon>Pseudomonadati</taxon>
        <taxon>Pseudomonadota</taxon>
        <taxon>Gammaproteobacteria</taxon>
        <taxon>Vibrionales</taxon>
        <taxon>Vibrionaceae</taxon>
        <taxon>Aliivibrio</taxon>
    </lineage>
</organism>
<dbReference type="InterPro" id="IPR032466">
    <property type="entry name" value="Metal_Hydrolase"/>
</dbReference>
<dbReference type="PANTHER" id="PTHR43794">
    <property type="entry name" value="AMINOHYDROLASE SSNA-RELATED"/>
    <property type="match status" value="1"/>
</dbReference>
<comment type="caution">
    <text evidence="4">The sequence shown here is derived from an EMBL/GenBank/DDBJ whole genome shotgun (WGS) entry which is preliminary data.</text>
</comment>
<reference evidence="4 5" key="1">
    <citation type="submission" date="2016-12" db="EMBL/GenBank/DDBJ databases">
        <title>Diversity of luminous bacteria.</title>
        <authorList>
            <person name="Yoshizawa S."/>
            <person name="Kogure K."/>
        </authorList>
    </citation>
    <scope>NUCLEOTIDE SEQUENCE [LARGE SCALE GENOMIC DNA]</scope>
    <source>
        <strain evidence="4 5">ATCC 33715</strain>
    </source>
</reference>
<dbReference type="InterPro" id="IPR006680">
    <property type="entry name" value="Amidohydro-rel"/>
</dbReference>
<dbReference type="EMBL" id="MSCO01000001">
    <property type="protein sequence ID" value="PQJ89148.1"/>
    <property type="molecule type" value="Genomic_DNA"/>
</dbReference>
<evidence type="ECO:0000256" key="2">
    <source>
        <dbReference type="ARBA" id="ARBA00022801"/>
    </source>
</evidence>
<dbReference type="GO" id="GO:0016787">
    <property type="term" value="F:hydrolase activity"/>
    <property type="evidence" value="ECO:0007669"/>
    <property type="project" value="UniProtKB-KW"/>
</dbReference>
<dbReference type="Pfam" id="PF01979">
    <property type="entry name" value="Amidohydro_1"/>
    <property type="match status" value="1"/>
</dbReference>
<evidence type="ECO:0000256" key="1">
    <source>
        <dbReference type="ARBA" id="ARBA00006745"/>
    </source>
</evidence>
<evidence type="ECO:0000313" key="4">
    <source>
        <dbReference type="EMBL" id="PQJ89148.1"/>
    </source>
</evidence>
<dbReference type="Proteomes" id="UP000239263">
    <property type="component" value="Unassembled WGS sequence"/>
</dbReference>
<dbReference type="Gene3D" id="3.20.20.140">
    <property type="entry name" value="Metal-dependent hydrolases"/>
    <property type="match status" value="1"/>
</dbReference>
<feature type="domain" description="Amidohydrolase-related" evidence="3">
    <location>
        <begin position="2"/>
        <end position="100"/>
    </location>
</feature>
<keyword evidence="2" id="KW-0378">Hydrolase</keyword>
<accession>A0A2S7XCS0</accession>
<name>A0A2S7XCS0_9GAMM</name>
<sequence>MSKEKLQEINKLSADYDVPVLIHVAEFPNEETRIKDPTKAASPVEYLDEIGVLDERVVIAHGIHLSEHDQVLLKEADAGISYNPMANAKGATGVAPAWDMY</sequence>